<evidence type="ECO:0000313" key="4">
    <source>
        <dbReference type="EMBL" id="AGT10790.1"/>
    </source>
</evidence>
<dbReference type="Pfam" id="PF08028">
    <property type="entry name" value="Acyl-CoA_dh_2"/>
    <property type="match status" value="1"/>
</dbReference>
<dbReference type="InterPro" id="IPR013786">
    <property type="entry name" value="AcylCoA_DH/ox_N"/>
</dbReference>
<keyword evidence="1 4" id="KW-0560">Oxidoreductase</keyword>
<dbReference type="Gene3D" id="2.40.110.10">
    <property type="entry name" value="Butyryl-CoA Dehydrogenase, subunit A, domain 2"/>
    <property type="match status" value="1"/>
</dbReference>
<dbReference type="SUPFAM" id="SSF56645">
    <property type="entry name" value="Acyl-CoA dehydrogenase NM domain-like"/>
    <property type="match status" value="1"/>
</dbReference>
<dbReference type="eggNOG" id="COG1960">
    <property type="taxonomic scope" value="Bacteria"/>
</dbReference>
<dbReference type="EC" id="1.3.8.-" evidence="4"/>
<keyword evidence="5" id="KW-1185">Reference proteome</keyword>
<accession>S5Y4X6</accession>
<dbReference type="Pfam" id="PF02771">
    <property type="entry name" value="Acyl-CoA_dh_N"/>
    <property type="match status" value="1"/>
</dbReference>
<dbReference type="InterPro" id="IPR046373">
    <property type="entry name" value="Acyl-CoA_Oxase/DH_mid-dom_sf"/>
</dbReference>
<protein>
    <submittedName>
        <fullName evidence="4">Acyl-CoA dehydrogenase</fullName>
        <ecNumber evidence="4">1.3.8.-</ecNumber>
    </submittedName>
</protein>
<organism evidence="4 5">
    <name type="scientific">Paracoccus aminophilus JCM 7686</name>
    <dbReference type="NCBI Taxonomy" id="1367847"/>
    <lineage>
        <taxon>Bacteria</taxon>
        <taxon>Pseudomonadati</taxon>
        <taxon>Pseudomonadota</taxon>
        <taxon>Alphaproteobacteria</taxon>
        <taxon>Rhodobacterales</taxon>
        <taxon>Paracoccaceae</taxon>
        <taxon>Paracoccus</taxon>
    </lineage>
</organism>
<dbReference type="AlphaFoldDB" id="S5Y4X6"/>
<dbReference type="SUPFAM" id="SSF47203">
    <property type="entry name" value="Acyl-CoA dehydrogenase C-terminal domain-like"/>
    <property type="match status" value="1"/>
</dbReference>
<dbReference type="PANTHER" id="PTHR43884">
    <property type="entry name" value="ACYL-COA DEHYDROGENASE"/>
    <property type="match status" value="1"/>
</dbReference>
<proteinExistence type="predicted"/>
<dbReference type="InterPro" id="IPR036250">
    <property type="entry name" value="AcylCo_DH-like_C"/>
</dbReference>
<dbReference type="RefSeq" id="WP_020952275.1">
    <property type="nucleotide sequence ID" value="NC_022049.1"/>
</dbReference>
<sequence>MTLDLAPAPAQGLAELYQGIAAPEFARWKIRARAIAAELAATISARDRANLDPHAEIELLRQAGLLGLAAPRDFGGGGASLLQAMEIVRLISAGDGSIGQLIAYHYSNGVWTYILGTPAQWAETTRHVAERGWFQGGVSNPRDQWSEIETEGTRRFISGKRSFATGTAISQIITVSLWDKGRRVHYQIPTDRAGISFGNDWDNLGQRLTASGSVTFDRVELFEHERLSALDHWPGESAERDGLRGLFSQIIFAQFYLGIAEGALEAAETYIREEGRPWPESGLSSAVEDPYNAVILGRLSAQVEAGIALADRATLAFQEALFAGPDLARDDWGRLAVLVDQAKVVANDVSLEVTARIYELTGGRSTANRFGLDHFWRNIRTHTTHDPVSYRAREIGLARISGTLPVPRVYTEPPKAAT</sequence>
<dbReference type="PATRIC" id="fig|1367847.3.peg.3727"/>
<dbReference type="GO" id="GO:0008470">
    <property type="term" value="F:3-methylbutanoyl-CoA dehydrogenase activity"/>
    <property type="evidence" value="ECO:0007669"/>
    <property type="project" value="TreeGrafter"/>
</dbReference>
<dbReference type="InterPro" id="IPR009100">
    <property type="entry name" value="AcylCoA_DH/oxidase_NM_dom_sf"/>
</dbReference>
<dbReference type="InterPro" id="IPR013107">
    <property type="entry name" value="Acyl-CoA_DH_C"/>
</dbReference>
<dbReference type="EMBL" id="CP006652">
    <property type="protein sequence ID" value="AGT10790.1"/>
    <property type="molecule type" value="Genomic_DNA"/>
</dbReference>
<dbReference type="PIRSF" id="PIRSF016578">
    <property type="entry name" value="HsaA"/>
    <property type="match status" value="1"/>
</dbReference>
<dbReference type="Gene3D" id="1.10.540.10">
    <property type="entry name" value="Acyl-CoA dehydrogenase/oxidase, N-terminal domain"/>
    <property type="match status" value="1"/>
</dbReference>
<dbReference type="HOGENOM" id="CLU_018204_10_0_5"/>
<dbReference type="InterPro" id="IPR037069">
    <property type="entry name" value="AcylCoA_DH/ox_N_sf"/>
</dbReference>
<evidence type="ECO:0000256" key="1">
    <source>
        <dbReference type="ARBA" id="ARBA00023002"/>
    </source>
</evidence>
<dbReference type="PANTHER" id="PTHR43884:SF12">
    <property type="entry name" value="ISOVALERYL-COA DEHYDROGENASE, MITOCHONDRIAL-RELATED"/>
    <property type="match status" value="1"/>
</dbReference>
<keyword evidence="4" id="KW-0614">Plasmid</keyword>
<feature type="domain" description="Acyl-CoA dehydrogenase/oxidase N-terminal" evidence="2">
    <location>
        <begin position="34"/>
        <end position="123"/>
    </location>
</feature>
<dbReference type="GO" id="GO:0006552">
    <property type="term" value="P:L-leucine catabolic process"/>
    <property type="evidence" value="ECO:0007669"/>
    <property type="project" value="TreeGrafter"/>
</dbReference>
<geneLocation type="plasmid" evidence="4 5">
    <name>pAMI4</name>
</geneLocation>
<feature type="domain" description="Acyl-CoA dehydrogenase C-terminal" evidence="3">
    <location>
        <begin position="250"/>
        <end position="386"/>
    </location>
</feature>
<dbReference type="GO" id="GO:0050660">
    <property type="term" value="F:flavin adenine dinucleotide binding"/>
    <property type="evidence" value="ECO:0007669"/>
    <property type="project" value="InterPro"/>
</dbReference>
<dbReference type="Proteomes" id="UP000015480">
    <property type="component" value="Plasmid pAMI4"/>
</dbReference>
<name>S5Y4X6_PARAH</name>
<dbReference type="Gene3D" id="1.20.140.10">
    <property type="entry name" value="Butyryl-CoA Dehydrogenase, subunit A, domain 3"/>
    <property type="match status" value="1"/>
</dbReference>
<reference evidence="4 5" key="1">
    <citation type="journal article" date="2014" name="BMC Genomics">
        <title>Architecture and functions of a multipartite genome of the methylotrophic bacterium Paracoccus aminophilus JCM 7686, containing primary and secondary chromids.</title>
        <authorList>
            <person name="Dziewit L."/>
            <person name="Czarnecki J."/>
            <person name="Wibberg D."/>
            <person name="Radlinska M."/>
            <person name="Mrozek P."/>
            <person name="Szymczak M."/>
            <person name="Schluter A."/>
            <person name="Puhler A."/>
            <person name="Bartosik D."/>
        </authorList>
    </citation>
    <scope>NUCLEOTIDE SEQUENCE [LARGE SCALE GENOMIC DNA]</scope>
    <source>
        <strain evidence="4">JCM 7686</strain>
        <plasmid evidence="5">Plasmid pAMI4</plasmid>
    </source>
</reference>
<gene>
    <name evidence="4" type="ORF">JCM7686_pAMI4p099</name>
</gene>
<evidence type="ECO:0000259" key="2">
    <source>
        <dbReference type="Pfam" id="PF02771"/>
    </source>
</evidence>
<evidence type="ECO:0000313" key="5">
    <source>
        <dbReference type="Proteomes" id="UP000015480"/>
    </source>
</evidence>
<dbReference type="OrthoDB" id="9775090at2"/>
<dbReference type="KEGG" id="pami:JCM7686_pAMI4p099"/>
<evidence type="ECO:0000259" key="3">
    <source>
        <dbReference type="Pfam" id="PF08028"/>
    </source>
</evidence>